<reference evidence="2 3" key="1">
    <citation type="submission" date="2019-02" db="EMBL/GenBank/DDBJ databases">
        <authorList>
            <consortium name="Pathogen Informatics"/>
        </authorList>
    </citation>
    <scope>NUCLEOTIDE SEQUENCE [LARGE SCALE GENOMIC DNA]</scope>
    <source>
        <strain evidence="2 3">3012STDY6756504</strain>
    </source>
</reference>
<gene>
    <name evidence="2" type="ORF">NCTC10797_05462</name>
</gene>
<dbReference type="EMBL" id="LR215973">
    <property type="protein sequence ID" value="VFB01641.1"/>
    <property type="molecule type" value="Genomic_DNA"/>
</dbReference>
<feature type="region of interest" description="Disordered" evidence="1">
    <location>
        <begin position="1"/>
        <end position="29"/>
    </location>
</feature>
<accession>A0A4U8W637</accession>
<sequence>MTGPEGRSGKGCAETMIETTLKTLPDQAI</sequence>
<dbReference type="AlphaFoldDB" id="A0A4U8W637"/>
<evidence type="ECO:0000313" key="3">
    <source>
        <dbReference type="Proteomes" id="UP000290439"/>
    </source>
</evidence>
<organism evidence="2 3">
    <name type="scientific">Nocardia cyriacigeorgica</name>
    <dbReference type="NCBI Taxonomy" id="135487"/>
    <lineage>
        <taxon>Bacteria</taxon>
        <taxon>Bacillati</taxon>
        <taxon>Actinomycetota</taxon>
        <taxon>Actinomycetes</taxon>
        <taxon>Mycobacteriales</taxon>
        <taxon>Nocardiaceae</taxon>
        <taxon>Nocardia</taxon>
    </lineage>
</organism>
<evidence type="ECO:0000256" key="1">
    <source>
        <dbReference type="SAM" id="MobiDB-lite"/>
    </source>
</evidence>
<dbReference type="Proteomes" id="UP000290439">
    <property type="component" value="Chromosome"/>
</dbReference>
<name>A0A4U8W637_9NOCA</name>
<protein>
    <submittedName>
        <fullName evidence="2">Uncharacterized protein</fullName>
    </submittedName>
</protein>
<evidence type="ECO:0000313" key="2">
    <source>
        <dbReference type="EMBL" id="VFB01641.1"/>
    </source>
</evidence>
<proteinExistence type="predicted"/>